<dbReference type="Proteomes" id="UP000308652">
    <property type="component" value="Unassembled WGS sequence"/>
</dbReference>
<dbReference type="EMBL" id="ML213593">
    <property type="protein sequence ID" value="TFK42136.1"/>
    <property type="molecule type" value="Genomic_DNA"/>
</dbReference>
<proteinExistence type="predicted"/>
<evidence type="ECO:0000313" key="1">
    <source>
        <dbReference type="EMBL" id="TFK42136.1"/>
    </source>
</evidence>
<sequence>MLSEFTSRLHTNYIPWDGEISQIKQLLIKPQIELLTLEKEIQRVQGLLNDLFLKRDALQGTIKAHKALISIPRRLPWDILQEIFLHCLPTDTNAIMDCKEAPLLLGRICSNW</sequence>
<accession>A0A5C3MCI7</accession>
<gene>
    <name evidence="1" type="ORF">BDQ12DRAFT_677679</name>
</gene>
<name>A0A5C3MCI7_9AGAR</name>
<keyword evidence="2" id="KW-1185">Reference proteome</keyword>
<organism evidence="1 2">
    <name type="scientific">Crucibulum laeve</name>
    <dbReference type="NCBI Taxonomy" id="68775"/>
    <lineage>
        <taxon>Eukaryota</taxon>
        <taxon>Fungi</taxon>
        <taxon>Dikarya</taxon>
        <taxon>Basidiomycota</taxon>
        <taxon>Agaricomycotina</taxon>
        <taxon>Agaricomycetes</taxon>
        <taxon>Agaricomycetidae</taxon>
        <taxon>Agaricales</taxon>
        <taxon>Agaricineae</taxon>
        <taxon>Nidulariaceae</taxon>
        <taxon>Crucibulum</taxon>
    </lineage>
</organism>
<dbReference type="AlphaFoldDB" id="A0A5C3MCI7"/>
<reference evidence="1 2" key="1">
    <citation type="journal article" date="2019" name="Nat. Ecol. Evol.">
        <title>Megaphylogeny resolves global patterns of mushroom evolution.</title>
        <authorList>
            <person name="Varga T."/>
            <person name="Krizsan K."/>
            <person name="Foldi C."/>
            <person name="Dima B."/>
            <person name="Sanchez-Garcia M."/>
            <person name="Sanchez-Ramirez S."/>
            <person name="Szollosi G.J."/>
            <person name="Szarkandi J.G."/>
            <person name="Papp V."/>
            <person name="Albert L."/>
            <person name="Andreopoulos W."/>
            <person name="Angelini C."/>
            <person name="Antonin V."/>
            <person name="Barry K.W."/>
            <person name="Bougher N.L."/>
            <person name="Buchanan P."/>
            <person name="Buyck B."/>
            <person name="Bense V."/>
            <person name="Catcheside P."/>
            <person name="Chovatia M."/>
            <person name="Cooper J."/>
            <person name="Damon W."/>
            <person name="Desjardin D."/>
            <person name="Finy P."/>
            <person name="Geml J."/>
            <person name="Haridas S."/>
            <person name="Hughes K."/>
            <person name="Justo A."/>
            <person name="Karasinski D."/>
            <person name="Kautmanova I."/>
            <person name="Kiss B."/>
            <person name="Kocsube S."/>
            <person name="Kotiranta H."/>
            <person name="LaButti K.M."/>
            <person name="Lechner B.E."/>
            <person name="Liimatainen K."/>
            <person name="Lipzen A."/>
            <person name="Lukacs Z."/>
            <person name="Mihaltcheva S."/>
            <person name="Morgado L.N."/>
            <person name="Niskanen T."/>
            <person name="Noordeloos M.E."/>
            <person name="Ohm R.A."/>
            <person name="Ortiz-Santana B."/>
            <person name="Ovrebo C."/>
            <person name="Racz N."/>
            <person name="Riley R."/>
            <person name="Savchenko A."/>
            <person name="Shiryaev A."/>
            <person name="Soop K."/>
            <person name="Spirin V."/>
            <person name="Szebenyi C."/>
            <person name="Tomsovsky M."/>
            <person name="Tulloss R.E."/>
            <person name="Uehling J."/>
            <person name="Grigoriev I.V."/>
            <person name="Vagvolgyi C."/>
            <person name="Papp T."/>
            <person name="Martin F.M."/>
            <person name="Miettinen O."/>
            <person name="Hibbett D.S."/>
            <person name="Nagy L.G."/>
        </authorList>
    </citation>
    <scope>NUCLEOTIDE SEQUENCE [LARGE SCALE GENOMIC DNA]</scope>
    <source>
        <strain evidence="1 2">CBS 166.37</strain>
    </source>
</reference>
<protein>
    <recommendedName>
        <fullName evidence="3">F-box domain-containing protein</fullName>
    </recommendedName>
</protein>
<feature type="non-terminal residue" evidence="1">
    <location>
        <position position="112"/>
    </location>
</feature>
<evidence type="ECO:0000313" key="2">
    <source>
        <dbReference type="Proteomes" id="UP000308652"/>
    </source>
</evidence>
<dbReference type="OrthoDB" id="3365698at2759"/>
<evidence type="ECO:0008006" key="3">
    <source>
        <dbReference type="Google" id="ProtNLM"/>
    </source>
</evidence>